<dbReference type="EMBL" id="KN740401">
    <property type="protein sequence ID" value="KIH53772.1"/>
    <property type="molecule type" value="Genomic_DNA"/>
</dbReference>
<evidence type="ECO:0000313" key="3">
    <source>
        <dbReference type="Proteomes" id="UP000054047"/>
    </source>
</evidence>
<protein>
    <submittedName>
        <fullName evidence="2">Uncharacterized protein</fullName>
    </submittedName>
</protein>
<organism evidence="2 3">
    <name type="scientific">Ancylostoma duodenale</name>
    <dbReference type="NCBI Taxonomy" id="51022"/>
    <lineage>
        <taxon>Eukaryota</taxon>
        <taxon>Metazoa</taxon>
        <taxon>Ecdysozoa</taxon>
        <taxon>Nematoda</taxon>
        <taxon>Chromadorea</taxon>
        <taxon>Rhabditida</taxon>
        <taxon>Rhabditina</taxon>
        <taxon>Rhabditomorpha</taxon>
        <taxon>Strongyloidea</taxon>
        <taxon>Ancylostomatidae</taxon>
        <taxon>Ancylostomatinae</taxon>
        <taxon>Ancylostoma</taxon>
    </lineage>
</organism>
<keyword evidence="3" id="KW-1185">Reference proteome</keyword>
<reference evidence="2 3" key="1">
    <citation type="submission" date="2013-12" db="EMBL/GenBank/DDBJ databases">
        <title>Draft genome of the parsitic nematode Ancylostoma duodenale.</title>
        <authorList>
            <person name="Mitreva M."/>
        </authorList>
    </citation>
    <scope>NUCLEOTIDE SEQUENCE [LARGE SCALE GENOMIC DNA]</scope>
    <source>
        <strain evidence="2 3">Zhejiang</strain>
    </source>
</reference>
<dbReference type="OrthoDB" id="5824787at2759"/>
<evidence type="ECO:0000313" key="2">
    <source>
        <dbReference type="EMBL" id="KIH53772.1"/>
    </source>
</evidence>
<dbReference type="Proteomes" id="UP000054047">
    <property type="component" value="Unassembled WGS sequence"/>
</dbReference>
<dbReference type="AlphaFoldDB" id="A0A0C2CV95"/>
<gene>
    <name evidence="2" type="ORF">ANCDUO_16088</name>
</gene>
<proteinExistence type="predicted"/>
<sequence>MPALTIFVACAPTPSYDEDEIGVVCTDLEKSPSKDNTLSCTRSSLASAKSEIDSFNISTTVPGKPRAPKTTEKLSLRKHLS</sequence>
<evidence type="ECO:0000256" key="1">
    <source>
        <dbReference type="SAM" id="MobiDB-lite"/>
    </source>
</evidence>
<name>A0A0C2CV95_9BILA</name>
<accession>A0A0C2CV95</accession>
<feature type="region of interest" description="Disordered" evidence="1">
    <location>
        <begin position="56"/>
        <end position="81"/>
    </location>
</feature>